<keyword evidence="4" id="KW-1185">Reference proteome</keyword>
<dbReference type="Pfam" id="PF00239">
    <property type="entry name" value="Resolvase"/>
    <property type="match status" value="1"/>
</dbReference>
<accession>A0A0R2KHD2</accession>
<dbReference type="PANTHER" id="PTHR30461:SF23">
    <property type="entry name" value="DNA RECOMBINASE-RELATED"/>
    <property type="match status" value="1"/>
</dbReference>
<dbReference type="RefSeq" id="WP_051188964.1">
    <property type="nucleotide sequence ID" value="NZ_JQBZ01000025.1"/>
</dbReference>
<dbReference type="EMBL" id="JQBZ01000025">
    <property type="protein sequence ID" value="KRN88683.1"/>
    <property type="molecule type" value="Genomic_DNA"/>
</dbReference>
<evidence type="ECO:0000313" key="4">
    <source>
        <dbReference type="Proteomes" id="UP000051500"/>
    </source>
</evidence>
<dbReference type="OrthoDB" id="9811097at2"/>
<dbReference type="SUPFAM" id="SSF53041">
    <property type="entry name" value="Resolvase-like"/>
    <property type="match status" value="1"/>
</dbReference>
<dbReference type="InterPro" id="IPR011109">
    <property type="entry name" value="DNA_bind_recombinase_dom"/>
</dbReference>
<dbReference type="GO" id="GO:0000150">
    <property type="term" value="F:DNA strand exchange activity"/>
    <property type="evidence" value="ECO:0007669"/>
    <property type="project" value="InterPro"/>
</dbReference>
<name>A0A0R2KHD2_9LACO</name>
<proteinExistence type="predicted"/>
<dbReference type="PROSITE" id="PS51736">
    <property type="entry name" value="RECOMBINASES_3"/>
    <property type="match status" value="1"/>
</dbReference>
<comment type="caution">
    <text evidence="3">The sequence shown here is derived from an EMBL/GenBank/DDBJ whole genome shotgun (WGS) entry which is preliminary data.</text>
</comment>
<dbReference type="CDD" id="cd00338">
    <property type="entry name" value="Ser_Recombinase"/>
    <property type="match status" value="1"/>
</dbReference>
<dbReference type="InterPro" id="IPR038109">
    <property type="entry name" value="DNA_bind_recomb_sf"/>
</dbReference>
<dbReference type="AlphaFoldDB" id="A0A0R2KHD2"/>
<dbReference type="SMART" id="SM00857">
    <property type="entry name" value="Resolvase"/>
    <property type="match status" value="1"/>
</dbReference>
<feature type="domain" description="Recombinase" evidence="2">
    <location>
        <begin position="178"/>
        <end position="304"/>
    </location>
</feature>
<evidence type="ECO:0000313" key="3">
    <source>
        <dbReference type="EMBL" id="KRN88683.1"/>
    </source>
</evidence>
<reference evidence="3 4" key="1">
    <citation type="journal article" date="2015" name="Genome Announc.">
        <title>Expanding the biotechnology potential of lactobacilli through comparative genomics of 213 strains and associated genera.</title>
        <authorList>
            <person name="Sun Z."/>
            <person name="Harris H.M."/>
            <person name="McCann A."/>
            <person name="Guo C."/>
            <person name="Argimon S."/>
            <person name="Zhang W."/>
            <person name="Yang X."/>
            <person name="Jeffery I.B."/>
            <person name="Cooney J.C."/>
            <person name="Kagawa T.F."/>
            <person name="Liu W."/>
            <person name="Song Y."/>
            <person name="Salvetti E."/>
            <person name="Wrobel A."/>
            <person name="Rasinkangas P."/>
            <person name="Parkhill J."/>
            <person name="Rea M.C."/>
            <person name="O'Sullivan O."/>
            <person name="Ritari J."/>
            <person name="Douillard F.P."/>
            <person name="Paul Ross R."/>
            <person name="Yang R."/>
            <person name="Briner A.E."/>
            <person name="Felis G.E."/>
            <person name="de Vos W.M."/>
            <person name="Barrangou R."/>
            <person name="Klaenhammer T.R."/>
            <person name="Caufield P.W."/>
            <person name="Cui Y."/>
            <person name="Zhang H."/>
            <person name="O'Toole P.W."/>
        </authorList>
    </citation>
    <scope>NUCLEOTIDE SEQUENCE [LARGE SCALE GENOMIC DNA]</scope>
    <source>
        <strain evidence="3 4">DSM 22408</strain>
    </source>
</reference>
<dbReference type="PANTHER" id="PTHR30461">
    <property type="entry name" value="DNA-INVERTASE FROM LAMBDOID PROPHAGE"/>
    <property type="match status" value="1"/>
</dbReference>
<dbReference type="GO" id="GO:0003677">
    <property type="term" value="F:DNA binding"/>
    <property type="evidence" value="ECO:0007669"/>
    <property type="project" value="InterPro"/>
</dbReference>
<sequence length="622" mass="73534">MEKEIIKIKTPTYKKKHKKLKVAAYARVSTDKEEQHTSLVAQKEYYKSYIRLNPQWEYVGLFVDDGISGTSYKNRDGFNQMIDKAIRGEIDHIVTKSISRFARNTVDTINIIRLLKSKNISVFFEKENINTLDSKGEFLLTIMSSFAQEESRSISENCTWGQRKRFRDGKASVAFTNFLGYDKGENGEFVINKEEAEVVEAIYAMKIIGYSLSKIKETLEKNNILSAGKKESWYLQPLINILMNEKYIGDALLQKYYTVDFLTKKQKRNEGELPKYYVENNHKGIIPREVQEYVISCMEENKEKYPTKLACKECGAYLGRFRIHAEFKGGSWGWRCRNRYSKIKKCHLRHIYDREYVKSLQKATMLLLEEKFGLVNEVLDLFDFDEKRYKELVGLIRFSDYGDFVADREDLETILKVCRVDSEHMAEFEFIDASKIENIKIEGTGKRAGDKVREELRYEAEYLKWLELRHTERTAKNIKNRVKCLNDIIKIEYLDTYTQELNENAWFNEHTDEYKKALVRAVKSYFEFLEYGTKTEVPKHYEEFKSWLKNDNYYAAETKKGFRKNVRKAHKILSLDDFSYEEYIDLLVEDKAYKRLYKTRQSAVKVGVKVYFKFLDEKSKRP</sequence>
<dbReference type="InterPro" id="IPR036162">
    <property type="entry name" value="Resolvase-like_N_sf"/>
</dbReference>
<gene>
    <name evidence="3" type="ORF">IV53_GL000648</name>
</gene>
<dbReference type="STRING" id="1122146.IV53_GL000648"/>
<dbReference type="Proteomes" id="UP000051500">
    <property type="component" value="Unassembled WGS sequence"/>
</dbReference>
<evidence type="ECO:0000259" key="1">
    <source>
        <dbReference type="PROSITE" id="PS51736"/>
    </source>
</evidence>
<dbReference type="PROSITE" id="PS51737">
    <property type="entry name" value="RECOMBINASE_DNA_BIND"/>
    <property type="match status" value="1"/>
</dbReference>
<dbReference type="Gene3D" id="3.40.50.1390">
    <property type="entry name" value="Resolvase, N-terminal catalytic domain"/>
    <property type="match status" value="1"/>
</dbReference>
<evidence type="ECO:0000259" key="2">
    <source>
        <dbReference type="PROSITE" id="PS51737"/>
    </source>
</evidence>
<dbReference type="Pfam" id="PF07508">
    <property type="entry name" value="Recombinase"/>
    <property type="match status" value="1"/>
</dbReference>
<feature type="domain" description="Resolvase/invertase-type recombinase catalytic" evidence="1">
    <location>
        <begin position="21"/>
        <end position="169"/>
    </location>
</feature>
<protein>
    <submittedName>
        <fullName evidence="3">Resolvase, N-terminal domain protein</fullName>
    </submittedName>
</protein>
<dbReference type="InterPro" id="IPR006119">
    <property type="entry name" value="Resolv_N"/>
</dbReference>
<dbReference type="PATRIC" id="fig|1122146.4.peg.664"/>
<organism evidence="3 4">
    <name type="scientific">Ligilactobacillus ceti DSM 22408</name>
    <dbReference type="NCBI Taxonomy" id="1122146"/>
    <lineage>
        <taxon>Bacteria</taxon>
        <taxon>Bacillati</taxon>
        <taxon>Bacillota</taxon>
        <taxon>Bacilli</taxon>
        <taxon>Lactobacillales</taxon>
        <taxon>Lactobacillaceae</taxon>
        <taxon>Ligilactobacillus</taxon>
    </lineage>
</organism>
<dbReference type="InterPro" id="IPR050639">
    <property type="entry name" value="SSR_resolvase"/>
</dbReference>
<dbReference type="Gene3D" id="3.90.1750.20">
    <property type="entry name" value="Putative Large Serine Recombinase, Chain B, Domain 2"/>
    <property type="match status" value="1"/>
</dbReference>